<keyword evidence="1" id="KW-0812">Transmembrane</keyword>
<keyword evidence="1" id="KW-1133">Transmembrane helix</keyword>
<feature type="transmembrane region" description="Helical" evidence="1">
    <location>
        <begin position="21"/>
        <end position="46"/>
    </location>
</feature>
<evidence type="ECO:0000256" key="1">
    <source>
        <dbReference type="SAM" id="Phobius"/>
    </source>
</evidence>
<comment type="caution">
    <text evidence="2">The sequence shown here is derived from an EMBL/GenBank/DDBJ whole genome shotgun (WGS) entry which is preliminary data.</text>
</comment>
<feature type="transmembrane region" description="Helical" evidence="1">
    <location>
        <begin position="52"/>
        <end position="70"/>
    </location>
</feature>
<proteinExistence type="predicted"/>
<organism evidence="2 3">
    <name type="scientific">Kribbella italica</name>
    <dbReference type="NCBI Taxonomy" id="1540520"/>
    <lineage>
        <taxon>Bacteria</taxon>
        <taxon>Bacillati</taxon>
        <taxon>Actinomycetota</taxon>
        <taxon>Actinomycetes</taxon>
        <taxon>Propionibacteriales</taxon>
        <taxon>Kribbellaceae</taxon>
        <taxon>Kribbella</taxon>
    </lineage>
</organism>
<evidence type="ECO:0000313" key="2">
    <source>
        <dbReference type="EMBL" id="MBB5839151.1"/>
    </source>
</evidence>
<keyword evidence="3" id="KW-1185">Reference proteome</keyword>
<reference evidence="2 3" key="1">
    <citation type="submission" date="2020-08" db="EMBL/GenBank/DDBJ databases">
        <title>Sequencing the genomes of 1000 actinobacteria strains.</title>
        <authorList>
            <person name="Klenk H.-P."/>
        </authorList>
    </citation>
    <scope>NUCLEOTIDE SEQUENCE [LARGE SCALE GENOMIC DNA]</scope>
    <source>
        <strain evidence="2 3">DSM 28967</strain>
    </source>
</reference>
<accession>A0A7W9JBM1</accession>
<dbReference type="EMBL" id="JACHMY010000001">
    <property type="protein sequence ID" value="MBB5839151.1"/>
    <property type="molecule type" value="Genomic_DNA"/>
</dbReference>
<dbReference type="InterPro" id="IPR049978">
    <property type="entry name" value="SCO6880-like"/>
</dbReference>
<gene>
    <name evidence="2" type="ORF">HDA39_005885</name>
</gene>
<dbReference type="RefSeq" id="WP_238356175.1">
    <property type="nucleotide sequence ID" value="NZ_JACHMY010000001.1"/>
</dbReference>
<dbReference type="AlphaFoldDB" id="A0A7W9JBM1"/>
<evidence type="ECO:0000313" key="3">
    <source>
        <dbReference type="Proteomes" id="UP000549971"/>
    </source>
</evidence>
<dbReference type="NCBIfam" id="NF042935">
    <property type="entry name" value="SCO6880_fam"/>
    <property type="match status" value="1"/>
</dbReference>
<keyword evidence="1" id="KW-0472">Membrane</keyword>
<sequence>MAAADNVRTAPRTYGNWRAPASAGIAGMGMLGTGIMMMGLVVTMIATLTSGIAGALVSLTIVGIALLLLMTKDKHGHSALQRLSTRIGWQRAKMAKHNVYRSGPLGRTAWGKFQLPGLAAASQLSEYQDSYGRPFALLFYPSTRHFTVVINAEPDGASLVDEDQIDVWVAHWGQWLASLGHEPGIVAASVTVETAPDTGIRLRREVSQNMQDGTPAIARAMLAEVIQTYPEGSALVSARVALTFKGTDRNGKRRKEDDMGRELASRLPALTQSLNSTGAGAARPVNAQELCETIRIAYDPAAAVLIDEARGQGIAPELQWTDVGPAGAQAFWDKYRHDSAWSMTWLMTQAPRGEVFSSVLSQLVGPHPDIDRKRVTLLYRPLDAATAARMVEADKRNASFRATASARPSARSMAEARAADRTAQEEARGAGLVNFGMVVTGTVMTAEQLPDMIAAIDNLGATARVLLRPAYGSQDSGFVAGLPLGVVMQSHLSVPAGLREAL</sequence>
<evidence type="ECO:0008006" key="4">
    <source>
        <dbReference type="Google" id="ProtNLM"/>
    </source>
</evidence>
<dbReference type="Proteomes" id="UP000549971">
    <property type="component" value="Unassembled WGS sequence"/>
</dbReference>
<name>A0A7W9JBM1_9ACTN</name>
<protein>
    <recommendedName>
        <fullName evidence="4">Integral membrane protein</fullName>
    </recommendedName>
</protein>